<accession>A0A2K0WDR1</accession>
<dbReference type="OrthoDB" id="5214444at2759"/>
<proteinExistence type="predicted"/>
<name>A0A2K0WDR1_GIBNY</name>
<evidence type="ECO:0000313" key="2">
    <source>
        <dbReference type="Proteomes" id="UP000236664"/>
    </source>
</evidence>
<protein>
    <submittedName>
        <fullName evidence="1">Uncharacterized protein</fullName>
    </submittedName>
</protein>
<organism evidence="1 2">
    <name type="scientific">Gibberella nygamai</name>
    <name type="common">Bean root rot disease fungus</name>
    <name type="synonym">Fusarium nygamai</name>
    <dbReference type="NCBI Taxonomy" id="42673"/>
    <lineage>
        <taxon>Eukaryota</taxon>
        <taxon>Fungi</taxon>
        <taxon>Dikarya</taxon>
        <taxon>Ascomycota</taxon>
        <taxon>Pezizomycotina</taxon>
        <taxon>Sordariomycetes</taxon>
        <taxon>Hypocreomycetidae</taxon>
        <taxon>Hypocreales</taxon>
        <taxon>Nectriaceae</taxon>
        <taxon>Fusarium</taxon>
        <taxon>Fusarium fujikuroi species complex</taxon>
    </lineage>
</organism>
<comment type="caution">
    <text evidence="1">The sequence shown here is derived from an EMBL/GenBank/DDBJ whole genome shotgun (WGS) entry which is preliminary data.</text>
</comment>
<dbReference type="AlphaFoldDB" id="A0A2K0WDR1"/>
<dbReference type="Proteomes" id="UP000236664">
    <property type="component" value="Unassembled WGS sequence"/>
</dbReference>
<gene>
    <name evidence="1" type="ORF">FNYG_06007</name>
</gene>
<keyword evidence="2" id="KW-1185">Reference proteome</keyword>
<dbReference type="EMBL" id="MTQA01000077">
    <property type="protein sequence ID" value="PNP80408.1"/>
    <property type="molecule type" value="Genomic_DNA"/>
</dbReference>
<sequence>MSASSKIPVQYSVDLSTNPASWPDPNQPSSGFIDVSKVDVIFININAASDFHLLRTGTNESIGYTITQVTKHVARGLYRIVSMNASEYSCVVVLSTEKSRDELMWKNGFPWDKEDDPQPEVVLK</sequence>
<evidence type="ECO:0000313" key="1">
    <source>
        <dbReference type="EMBL" id="PNP80408.1"/>
    </source>
</evidence>
<reference evidence="1 2" key="1">
    <citation type="submission" date="2017-06" db="EMBL/GenBank/DDBJ databases">
        <title>Genome of Fusarium nygamai isolate CS10214.</title>
        <authorList>
            <person name="Gardiner D.M."/>
            <person name="Obanor F."/>
            <person name="Kazan K."/>
        </authorList>
    </citation>
    <scope>NUCLEOTIDE SEQUENCE [LARGE SCALE GENOMIC DNA]</scope>
    <source>
        <strain evidence="1 2">CS10214</strain>
    </source>
</reference>